<dbReference type="GO" id="GO:0006357">
    <property type="term" value="P:regulation of transcription by RNA polymerase II"/>
    <property type="evidence" value="ECO:0007669"/>
    <property type="project" value="TreeGrafter"/>
</dbReference>
<dbReference type="GO" id="GO:0005634">
    <property type="term" value="C:nucleus"/>
    <property type="evidence" value="ECO:0007669"/>
    <property type="project" value="TreeGrafter"/>
</dbReference>
<feature type="compositionally biased region" description="Polar residues" evidence="3">
    <location>
        <begin position="120"/>
        <end position="141"/>
    </location>
</feature>
<keyword evidence="1" id="KW-0539">Nucleus</keyword>
<dbReference type="AlphaFoldDB" id="A0A4W4EC26"/>
<reference evidence="5" key="4">
    <citation type="submission" date="2025-08" db="UniProtKB">
        <authorList>
            <consortium name="Ensembl"/>
        </authorList>
    </citation>
    <scope>IDENTIFICATION</scope>
</reference>
<evidence type="ECO:0000256" key="3">
    <source>
        <dbReference type="SAM" id="MobiDB-lite"/>
    </source>
</evidence>
<reference evidence="5" key="3">
    <citation type="submission" date="2020-05" db="EMBL/GenBank/DDBJ databases">
        <title>Electrophorus electricus (electric eel) genome, fEleEle1, primary haplotype.</title>
        <authorList>
            <person name="Myers G."/>
            <person name="Meyer A."/>
            <person name="Fedrigo O."/>
            <person name="Formenti G."/>
            <person name="Rhie A."/>
            <person name="Tracey A."/>
            <person name="Sims Y."/>
            <person name="Jarvis E.D."/>
        </authorList>
    </citation>
    <scope>NUCLEOTIDE SEQUENCE [LARGE SCALE GENOMIC DNA]</scope>
</reference>
<organism evidence="5 6">
    <name type="scientific">Electrophorus electricus</name>
    <name type="common">Electric eel</name>
    <name type="synonym">Gymnotus electricus</name>
    <dbReference type="NCBI Taxonomy" id="8005"/>
    <lineage>
        <taxon>Eukaryota</taxon>
        <taxon>Metazoa</taxon>
        <taxon>Chordata</taxon>
        <taxon>Craniata</taxon>
        <taxon>Vertebrata</taxon>
        <taxon>Euteleostomi</taxon>
        <taxon>Actinopterygii</taxon>
        <taxon>Neopterygii</taxon>
        <taxon>Teleostei</taxon>
        <taxon>Ostariophysi</taxon>
        <taxon>Gymnotiformes</taxon>
        <taxon>Gymnotoidei</taxon>
        <taxon>Gymnotidae</taxon>
        <taxon>Electrophorus</taxon>
    </lineage>
</organism>
<reference evidence="5" key="5">
    <citation type="submission" date="2025-09" db="UniProtKB">
        <authorList>
            <consortium name="Ensembl"/>
        </authorList>
    </citation>
    <scope>IDENTIFICATION</scope>
</reference>
<dbReference type="SUPFAM" id="SSF57716">
    <property type="entry name" value="Glucocorticoid receptor-like (DNA-binding domain)"/>
    <property type="match status" value="1"/>
</dbReference>
<feature type="compositionally biased region" description="Low complexity" evidence="3">
    <location>
        <begin position="230"/>
        <end position="240"/>
    </location>
</feature>
<feature type="compositionally biased region" description="Basic and acidic residues" evidence="3">
    <location>
        <begin position="142"/>
        <end position="154"/>
    </location>
</feature>
<evidence type="ECO:0000259" key="4">
    <source>
        <dbReference type="PROSITE" id="PS50114"/>
    </source>
</evidence>
<evidence type="ECO:0000313" key="6">
    <source>
        <dbReference type="Proteomes" id="UP000314983"/>
    </source>
</evidence>
<dbReference type="PROSITE" id="PS50114">
    <property type="entry name" value="GATA_ZN_FINGER_2"/>
    <property type="match status" value="1"/>
</dbReference>
<feature type="compositionally biased region" description="Basic residues" evidence="3">
    <location>
        <begin position="166"/>
        <end position="177"/>
    </location>
</feature>
<name>A0A4W4EC26_ELEEL</name>
<feature type="domain" description="GATA-type" evidence="4">
    <location>
        <begin position="256"/>
        <end position="285"/>
    </location>
</feature>
<keyword evidence="2" id="KW-0863">Zinc-finger</keyword>
<protein>
    <submittedName>
        <fullName evidence="5">Zinc finger GATA like protein 1</fullName>
    </submittedName>
</protein>
<dbReference type="InterPro" id="IPR000679">
    <property type="entry name" value="Znf_GATA"/>
</dbReference>
<dbReference type="PANTHER" id="PTHR47341:SF1">
    <property type="entry name" value="GATA-TYPE ZINC FINGER PROTEIN 1"/>
    <property type="match status" value="1"/>
</dbReference>
<dbReference type="SMART" id="SM00401">
    <property type="entry name" value="ZnF_GATA"/>
    <property type="match status" value="1"/>
</dbReference>
<dbReference type="Proteomes" id="UP000314983">
    <property type="component" value="Chromosome 1"/>
</dbReference>
<sequence length="326" mass="36236">NSAREDLGPEDLHVTQSSILYLLQEATKLASPANHSTPLRVLSMLSSVQASSPWEVMSLINLQCERLLHSGQSHEEDDACTRTTKTDSLALITGNAESGCVNAMECSSLPSSEITVVSKDAPQTSLAVSPSSYRTDLNNNQEDNKDEKPQEPGEAKAVSSTQPRWGNHRRTPRKQAHPARSPDLQDPELQGVTFSMHTELDHNTDQCRLLITSNYRQLCRRGRRSRGSRSRSMQSSQRTSSSEEESDPASLSKKICASCCTRKTPLWRDAEDGTPLCNACGIRYKKYRVRCLQCWNIPRKEANSNSKCLKCGDVLQLSSQNKRAGW</sequence>
<evidence type="ECO:0000256" key="1">
    <source>
        <dbReference type="ARBA" id="ARBA00023242"/>
    </source>
</evidence>
<dbReference type="GO" id="GO:0043565">
    <property type="term" value="F:sequence-specific DNA binding"/>
    <property type="evidence" value="ECO:0007669"/>
    <property type="project" value="InterPro"/>
</dbReference>
<dbReference type="GO" id="GO:0007283">
    <property type="term" value="P:spermatogenesis"/>
    <property type="evidence" value="ECO:0007669"/>
    <property type="project" value="TreeGrafter"/>
</dbReference>
<dbReference type="Gene3D" id="3.30.50.10">
    <property type="entry name" value="Erythroid Transcription Factor GATA-1, subunit A"/>
    <property type="match status" value="1"/>
</dbReference>
<evidence type="ECO:0000256" key="2">
    <source>
        <dbReference type="PROSITE-ProRule" id="PRU00094"/>
    </source>
</evidence>
<dbReference type="Pfam" id="PF00320">
    <property type="entry name" value="GATA"/>
    <property type="match status" value="1"/>
</dbReference>
<reference evidence="6" key="2">
    <citation type="journal article" date="2017" name="Sci. Adv.">
        <title>A tail of two voltages: Proteomic comparison of the three electric organs of the electric eel.</title>
        <authorList>
            <person name="Traeger L.L."/>
            <person name="Sabat G."/>
            <person name="Barrett-Wilt G.A."/>
            <person name="Wells G.B."/>
            <person name="Sussman M.R."/>
        </authorList>
    </citation>
    <scope>NUCLEOTIDE SEQUENCE [LARGE SCALE GENOMIC DNA]</scope>
</reference>
<feature type="region of interest" description="Disordered" evidence="3">
    <location>
        <begin position="120"/>
        <end position="187"/>
    </location>
</feature>
<reference evidence="6" key="1">
    <citation type="journal article" date="2014" name="Science">
        <title>Nonhuman genetics. Genomic basis for the convergent evolution of electric organs.</title>
        <authorList>
            <person name="Gallant J.R."/>
            <person name="Traeger L.L."/>
            <person name="Volkening J.D."/>
            <person name="Moffett H."/>
            <person name="Chen P.H."/>
            <person name="Novina C.D."/>
            <person name="Phillips G.N.Jr."/>
            <person name="Anand R."/>
            <person name="Wells G.B."/>
            <person name="Pinch M."/>
            <person name="Guth R."/>
            <person name="Unguez G.A."/>
            <person name="Albert J.S."/>
            <person name="Zakon H.H."/>
            <person name="Samanta M.P."/>
            <person name="Sussman M.R."/>
        </authorList>
    </citation>
    <scope>NUCLEOTIDE SEQUENCE [LARGE SCALE GENOMIC DNA]</scope>
</reference>
<accession>A0A4W4EC26</accession>
<dbReference type="InterPro" id="IPR013088">
    <property type="entry name" value="Znf_NHR/GATA"/>
</dbReference>
<dbReference type="InterPro" id="IPR053116">
    <property type="entry name" value="GATA-type_Znf_Regulator"/>
</dbReference>
<dbReference type="GO" id="GO:0048599">
    <property type="term" value="P:oocyte development"/>
    <property type="evidence" value="ECO:0007669"/>
    <property type="project" value="TreeGrafter"/>
</dbReference>
<proteinExistence type="predicted"/>
<dbReference type="GeneTree" id="ENSGT00470000042444"/>
<keyword evidence="6" id="KW-1185">Reference proteome</keyword>
<dbReference type="GO" id="GO:0008270">
    <property type="term" value="F:zinc ion binding"/>
    <property type="evidence" value="ECO:0007669"/>
    <property type="project" value="UniProtKB-KW"/>
</dbReference>
<keyword evidence="2" id="KW-0862">Zinc</keyword>
<evidence type="ECO:0000313" key="5">
    <source>
        <dbReference type="Ensembl" id="ENSEEEP00000009528.2"/>
    </source>
</evidence>
<dbReference type="PANTHER" id="PTHR47341">
    <property type="entry name" value="GATA-TYPE ZINC FINGER PROTEIN 1"/>
    <property type="match status" value="1"/>
</dbReference>
<dbReference type="STRING" id="8005.ENSEEEP00000009528"/>
<keyword evidence="2" id="KW-0479">Metal-binding</keyword>
<dbReference type="Ensembl" id="ENSEEET00000009646.2">
    <property type="protein sequence ID" value="ENSEEEP00000009528.2"/>
    <property type="gene ID" value="ENSEEEG00000004874.2"/>
</dbReference>
<feature type="region of interest" description="Disordered" evidence="3">
    <location>
        <begin position="221"/>
        <end position="247"/>
    </location>
</feature>
<dbReference type="OMA" id="HEEDDAC"/>
<dbReference type="CDD" id="cd00202">
    <property type="entry name" value="ZnF_GATA"/>
    <property type="match status" value="1"/>
</dbReference>